<evidence type="ECO:0000313" key="5">
    <source>
        <dbReference type="Proteomes" id="UP001465976"/>
    </source>
</evidence>
<dbReference type="SMART" id="SM01010">
    <property type="entry name" value="AMPKBI"/>
    <property type="match status" value="1"/>
</dbReference>
<feature type="domain" description="Association with the SNF1 complex (ASC)" evidence="3">
    <location>
        <begin position="147"/>
        <end position="334"/>
    </location>
</feature>
<reference evidence="4 5" key="1">
    <citation type="submission" date="2024-02" db="EMBL/GenBank/DDBJ databases">
        <title>A draft genome for the cacao thread blight pathogen Marasmius crinis-equi.</title>
        <authorList>
            <person name="Cohen S.P."/>
            <person name="Baruah I.K."/>
            <person name="Amoako-Attah I."/>
            <person name="Bukari Y."/>
            <person name="Meinhardt L.W."/>
            <person name="Bailey B.A."/>
        </authorList>
    </citation>
    <scope>NUCLEOTIDE SEQUENCE [LARGE SCALE GENOMIC DNA]</scope>
    <source>
        <strain evidence="4 5">GH-76</strain>
    </source>
</reference>
<evidence type="ECO:0000256" key="1">
    <source>
        <dbReference type="ARBA" id="ARBA00010926"/>
    </source>
</evidence>
<dbReference type="SUPFAM" id="SSF160219">
    <property type="entry name" value="AMPKBI-like"/>
    <property type="match status" value="1"/>
</dbReference>
<evidence type="ECO:0000256" key="2">
    <source>
        <dbReference type="SAM" id="MobiDB-lite"/>
    </source>
</evidence>
<gene>
    <name evidence="4" type="primary">GAL83_3</name>
    <name evidence="4" type="ORF">V5O48_006625</name>
</gene>
<dbReference type="InterPro" id="IPR006828">
    <property type="entry name" value="ASC_dom"/>
</dbReference>
<organism evidence="4 5">
    <name type="scientific">Marasmius crinis-equi</name>
    <dbReference type="NCBI Taxonomy" id="585013"/>
    <lineage>
        <taxon>Eukaryota</taxon>
        <taxon>Fungi</taxon>
        <taxon>Dikarya</taxon>
        <taxon>Basidiomycota</taxon>
        <taxon>Agaricomycotina</taxon>
        <taxon>Agaricomycetes</taxon>
        <taxon>Agaricomycetidae</taxon>
        <taxon>Agaricales</taxon>
        <taxon>Marasmiineae</taxon>
        <taxon>Marasmiaceae</taxon>
        <taxon>Marasmius</taxon>
    </lineage>
</organism>
<keyword evidence="5" id="KW-1185">Reference proteome</keyword>
<dbReference type="Proteomes" id="UP001465976">
    <property type="component" value="Unassembled WGS sequence"/>
</dbReference>
<dbReference type="InterPro" id="IPR037256">
    <property type="entry name" value="ASC_dom_sf"/>
</dbReference>
<dbReference type="EMBL" id="JBAHYK010000313">
    <property type="protein sequence ID" value="KAL0575346.1"/>
    <property type="molecule type" value="Genomic_DNA"/>
</dbReference>
<evidence type="ECO:0000259" key="3">
    <source>
        <dbReference type="SMART" id="SM01010"/>
    </source>
</evidence>
<proteinExistence type="inferred from homology"/>
<protein>
    <submittedName>
        <fullName evidence="4">Galactose metabolism-related protein</fullName>
    </submittedName>
</protein>
<comment type="similarity">
    <text evidence="1">Belongs to the 5'-AMP-activated protein kinase beta subunit family.</text>
</comment>
<feature type="compositionally biased region" description="Acidic residues" evidence="2">
    <location>
        <begin position="118"/>
        <end position="127"/>
    </location>
</feature>
<feature type="region of interest" description="Disordered" evidence="2">
    <location>
        <begin position="114"/>
        <end position="153"/>
    </location>
</feature>
<dbReference type="Gene3D" id="6.20.250.60">
    <property type="match status" value="1"/>
</dbReference>
<feature type="compositionally biased region" description="Pro residues" evidence="2">
    <location>
        <begin position="197"/>
        <end position="211"/>
    </location>
</feature>
<feature type="region of interest" description="Disordered" evidence="2">
    <location>
        <begin position="183"/>
        <end position="214"/>
    </location>
</feature>
<evidence type="ECO:0000313" key="4">
    <source>
        <dbReference type="EMBL" id="KAL0575346.1"/>
    </source>
</evidence>
<sequence length="335" mass="36915">MSDMVEKHLCRHSEYLFSWAWPRKLHGHTSTLPTPTQDLSFTVDRIPEPVNYVAVGLLASPTGDENTVNVIPRDDDWEPASPTQRIFDETDRNDSSWTSIVSSVFSSTAETASSAWDSIDEDEDDKEIYDNCSSQPTSPIPRSGLTPPVPAIPRYEPEWTDEIPLEIVEAAFEEEFYLTRAQSQETEAQKLSKPPRRSPTPLPEVPFPPELPRYLDRPILSRTFARKTIGKGCSNGTVSPSSPSEGGSRGGRDVRSYSSVERTSSLEARAASVIASPTLHEGVDVGDKEPSLPVPAHSVLGHLCTTAIKHGVVGMASTARYRAKFVTTIYYKPLS</sequence>
<dbReference type="Pfam" id="PF04739">
    <property type="entry name" value="AMPKBI"/>
    <property type="match status" value="1"/>
</dbReference>
<accession>A0ABR3FIZ6</accession>
<comment type="caution">
    <text evidence="4">The sequence shown here is derived from an EMBL/GenBank/DDBJ whole genome shotgun (WGS) entry which is preliminary data.</text>
</comment>
<feature type="region of interest" description="Disordered" evidence="2">
    <location>
        <begin position="230"/>
        <end position="261"/>
    </location>
</feature>
<name>A0ABR3FIZ6_9AGAR</name>